<dbReference type="AlphaFoldDB" id="A0A8J5X3T2"/>
<protein>
    <submittedName>
        <fullName evidence="2">Uncharacterized protein</fullName>
    </submittedName>
</protein>
<evidence type="ECO:0000313" key="2">
    <source>
        <dbReference type="EMBL" id="KAG8457621.1"/>
    </source>
</evidence>
<feature type="compositionally biased region" description="Polar residues" evidence="1">
    <location>
        <begin position="102"/>
        <end position="120"/>
    </location>
</feature>
<feature type="region of interest" description="Disordered" evidence="1">
    <location>
        <begin position="132"/>
        <end position="151"/>
    </location>
</feature>
<sequence>MARQLITWATSTEDFFGRAGPRAASNLHHVPADTLYHLAHRGSDRGAHVKGFDPSAAFTPWLRSSAAIGSFATPKKAAAQLKAGRPDAQPSGELRRPPPAHTGQSLLWASSSPHGAQTDSLGPVDLASERARRERALATSPSALFDPTDLRPDSAVRDSIHRPHVLLRRGLYHPM</sequence>
<proteinExistence type="predicted"/>
<keyword evidence="3" id="KW-1185">Reference proteome</keyword>
<gene>
    <name evidence="2" type="ORF">KFE25_002285</name>
</gene>
<comment type="caution">
    <text evidence="2">The sequence shown here is derived from an EMBL/GenBank/DDBJ whole genome shotgun (WGS) entry which is preliminary data.</text>
</comment>
<reference evidence="2" key="1">
    <citation type="submission" date="2021-05" db="EMBL/GenBank/DDBJ databases">
        <title>The genome of the haptophyte Pavlova lutheri (Diacronema luteri, Pavlovales) - a model for lipid biosynthesis in eukaryotic algae.</title>
        <authorList>
            <person name="Hulatt C.J."/>
            <person name="Posewitz M.C."/>
        </authorList>
    </citation>
    <scope>NUCLEOTIDE SEQUENCE</scope>
    <source>
        <strain evidence="2">NIVA-4/92</strain>
    </source>
</reference>
<accession>A0A8J5X3T2</accession>
<organism evidence="2 3">
    <name type="scientific">Diacronema lutheri</name>
    <name type="common">Unicellular marine alga</name>
    <name type="synonym">Monochrysis lutheri</name>
    <dbReference type="NCBI Taxonomy" id="2081491"/>
    <lineage>
        <taxon>Eukaryota</taxon>
        <taxon>Haptista</taxon>
        <taxon>Haptophyta</taxon>
        <taxon>Pavlovophyceae</taxon>
        <taxon>Pavlovales</taxon>
        <taxon>Pavlovaceae</taxon>
        <taxon>Diacronema</taxon>
    </lineage>
</organism>
<feature type="region of interest" description="Disordered" evidence="1">
    <location>
        <begin position="74"/>
        <end position="122"/>
    </location>
</feature>
<evidence type="ECO:0000256" key="1">
    <source>
        <dbReference type="SAM" id="MobiDB-lite"/>
    </source>
</evidence>
<evidence type="ECO:0000313" key="3">
    <source>
        <dbReference type="Proteomes" id="UP000751190"/>
    </source>
</evidence>
<dbReference type="EMBL" id="JAGTXO010000066">
    <property type="protein sequence ID" value="KAG8457621.1"/>
    <property type="molecule type" value="Genomic_DNA"/>
</dbReference>
<name>A0A8J5X3T2_DIALT</name>
<dbReference type="Proteomes" id="UP000751190">
    <property type="component" value="Unassembled WGS sequence"/>
</dbReference>